<dbReference type="GeneID" id="63688591"/>
<name>M5FU00_DACPD</name>
<sequence length="54" mass="5885">MSQPRILANESIAFGQNAETRSSLDLSLSHRSSYWSALEKAAVTNIVHELIAGL</sequence>
<gene>
    <name evidence="1" type="ORF">DACRYDRAFT_24069</name>
</gene>
<accession>M5FU00</accession>
<dbReference type="RefSeq" id="XP_040625857.1">
    <property type="nucleotide sequence ID" value="XM_040773529.1"/>
</dbReference>
<dbReference type="Proteomes" id="UP000030653">
    <property type="component" value="Unassembled WGS sequence"/>
</dbReference>
<reference evidence="1 2" key="1">
    <citation type="journal article" date="2012" name="Science">
        <title>The Paleozoic origin of enzymatic lignin decomposition reconstructed from 31 fungal genomes.</title>
        <authorList>
            <person name="Floudas D."/>
            <person name="Binder M."/>
            <person name="Riley R."/>
            <person name="Barry K."/>
            <person name="Blanchette R.A."/>
            <person name="Henrissat B."/>
            <person name="Martinez A.T."/>
            <person name="Otillar R."/>
            <person name="Spatafora J.W."/>
            <person name="Yadav J.S."/>
            <person name="Aerts A."/>
            <person name="Benoit I."/>
            <person name="Boyd A."/>
            <person name="Carlson A."/>
            <person name="Copeland A."/>
            <person name="Coutinho P.M."/>
            <person name="de Vries R.P."/>
            <person name="Ferreira P."/>
            <person name="Findley K."/>
            <person name="Foster B."/>
            <person name="Gaskell J."/>
            <person name="Glotzer D."/>
            <person name="Gorecki P."/>
            <person name="Heitman J."/>
            <person name="Hesse C."/>
            <person name="Hori C."/>
            <person name="Igarashi K."/>
            <person name="Jurgens J.A."/>
            <person name="Kallen N."/>
            <person name="Kersten P."/>
            <person name="Kohler A."/>
            <person name="Kuees U."/>
            <person name="Kumar T.K.A."/>
            <person name="Kuo A."/>
            <person name="LaButti K."/>
            <person name="Larrondo L.F."/>
            <person name="Lindquist E."/>
            <person name="Ling A."/>
            <person name="Lombard V."/>
            <person name="Lucas S."/>
            <person name="Lundell T."/>
            <person name="Martin R."/>
            <person name="McLaughlin D.J."/>
            <person name="Morgenstern I."/>
            <person name="Morin E."/>
            <person name="Murat C."/>
            <person name="Nagy L.G."/>
            <person name="Nolan M."/>
            <person name="Ohm R.A."/>
            <person name="Patyshakuliyeva A."/>
            <person name="Rokas A."/>
            <person name="Ruiz-Duenas F.J."/>
            <person name="Sabat G."/>
            <person name="Salamov A."/>
            <person name="Samejima M."/>
            <person name="Schmutz J."/>
            <person name="Slot J.C."/>
            <person name="St John F."/>
            <person name="Stenlid J."/>
            <person name="Sun H."/>
            <person name="Sun S."/>
            <person name="Syed K."/>
            <person name="Tsang A."/>
            <person name="Wiebenga A."/>
            <person name="Young D."/>
            <person name="Pisabarro A."/>
            <person name="Eastwood D.C."/>
            <person name="Martin F."/>
            <person name="Cullen D."/>
            <person name="Grigoriev I.V."/>
            <person name="Hibbett D.S."/>
        </authorList>
    </citation>
    <scope>NUCLEOTIDE SEQUENCE [LARGE SCALE GENOMIC DNA]</scope>
    <source>
        <strain evidence="1 2">DJM-731 SS1</strain>
    </source>
</reference>
<keyword evidence="2" id="KW-1185">Reference proteome</keyword>
<dbReference type="HOGENOM" id="CLU_3050274_0_0_1"/>
<dbReference type="AlphaFoldDB" id="M5FU00"/>
<evidence type="ECO:0000313" key="1">
    <source>
        <dbReference type="EMBL" id="EJT98959.1"/>
    </source>
</evidence>
<organism evidence="1 2">
    <name type="scientific">Dacryopinax primogenitus (strain DJM 731)</name>
    <name type="common">Brown rot fungus</name>
    <dbReference type="NCBI Taxonomy" id="1858805"/>
    <lineage>
        <taxon>Eukaryota</taxon>
        <taxon>Fungi</taxon>
        <taxon>Dikarya</taxon>
        <taxon>Basidiomycota</taxon>
        <taxon>Agaricomycotina</taxon>
        <taxon>Dacrymycetes</taxon>
        <taxon>Dacrymycetales</taxon>
        <taxon>Dacrymycetaceae</taxon>
        <taxon>Dacryopinax</taxon>
    </lineage>
</organism>
<proteinExistence type="predicted"/>
<protein>
    <submittedName>
        <fullName evidence="1">Uncharacterized protein</fullName>
    </submittedName>
</protein>
<evidence type="ECO:0000313" key="2">
    <source>
        <dbReference type="Proteomes" id="UP000030653"/>
    </source>
</evidence>
<dbReference type="EMBL" id="JH795871">
    <property type="protein sequence ID" value="EJT98959.1"/>
    <property type="molecule type" value="Genomic_DNA"/>
</dbReference>